<keyword evidence="6 10" id="KW-0863">Zinc-finger</keyword>
<comment type="subcellular location">
    <subcellularLocation>
        <location evidence="1">Nucleus</location>
    </subcellularLocation>
</comment>
<accession>A0A024VGY5</accession>
<evidence type="ECO:0008006" key="16">
    <source>
        <dbReference type="Google" id="ProtNLM"/>
    </source>
</evidence>
<dbReference type="InterPro" id="IPR038765">
    <property type="entry name" value="Papain-like_cys_pep_sf"/>
</dbReference>
<keyword evidence="4" id="KW-0479">Metal-binding</keyword>
<comment type="similarity">
    <text evidence="2">Belongs to the peptidase C19 family.</text>
</comment>
<evidence type="ECO:0000256" key="9">
    <source>
        <dbReference type="ARBA" id="ARBA00023242"/>
    </source>
</evidence>
<evidence type="ECO:0000256" key="2">
    <source>
        <dbReference type="ARBA" id="ARBA00009085"/>
    </source>
</evidence>
<dbReference type="SMART" id="SM00290">
    <property type="entry name" value="ZnF_UBP"/>
    <property type="match status" value="1"/>
</dbReference>
<dbReference type="GO" id="GO:0000245">
    <property type="term" value="P:spliceosomal complex assembly"/>
    <property type="evidence" value="ECO:0007669"/>
    <property type="project" value="InterPro"/>
</dbReference>
<dbReference type="GO" id="GO:0008270">
    <property type="term" value="F:zinc ion binding"/>
    <property type="evidence" value="ECO:0007669"/>
    <property type="project" value="UniProtKB-KW"/>
</dbReference>
<dbReference type="PROSITE" id="PS50235">
    <property type="entry name" value="USP_3"/>
    <property type="match status" value="1"/>
</dbReference>
<dbReference type="EMBL" id="KI928098">
    <property type="protein sequence ID" value="ETW27191.1"/>
    <property type="molecule type" value="Genomic_DNA"/>
</dbReference>
<evidence type="ECO:0000256" key="4">
    <source>
        <dbReference type="ARBA" id="ARBA00022723"/>
    </source>
</evidence>
<feature type="region of interest" description="Disordered" evidence="11">
    <location>
        <begin position="528"/>
        <end position="563"/>
    </location>
</feature>
<keyword evidence="9" id="KW-0539">Nucleus</keyword>
<dbReference type="SUPFAM" id="SSF54001">
    <property type="entry name" value="Cysteine proteinases"/>
    <property type="match status" value="1"/>
</dbReference>
<proteinExistence type="inferred from homology"/>
<dbReference type="InterPro" id="IPR050185">
    <property type="entry name" value="Ub_carboxyl-term_hydrolase"/>
</dbReference>
<dbReference type="Gene3D" id="3.90.70.10">
    <property type="entry name" value="Cysteine proteinases"/>
    <property type="match status" value="1"/>
</dbReference>
<dbReference type="CDD" id="cd02669">
    <property type="entry name" value="Peptidase_C19M"/>
    <property type="match status" value="1"/>
</dbReference>
<dbReference type="SUPFAM" id="SSF57850">
    <property type="entry name" value="RING/U-box"/>
    <property type="match status" value="1"/>
</dbReference>
<evidence type="ECO:0000259" key="13">
    <source>
        <dbReference type="PROSITE" id="PS50271"/>
    </source>
</evidence>
<dbReference type="GO" id="GO:0005681">
    <property type="term" value="C:spliceosomal complex"/>
    <property type="evidence" value="ECO:0007669"/>
    <property type="project" value="UniProtKB-KW"/>
</dbReference>
<feature type="domain" description="UBP-type" evidence="13">
    <location>
        <begin position="281"/>
        <end position="378"/>
    </location>
</feature>
<protein>
    <recommendedName>
        <fullName evidence="16">USP domain-containing protein</fullName>
    </recommendedName>
</protein>
<dbReference type="Pfam" id="PF00443">
    <property type="entry name" value="UCH"/>
    <property type="match status" value="1"/>
</dbReference>
<dbReference type="Gene3D" id="3.30.40.10">
    <property type="entry name" value="Zinc/RING finger domain, C3HC4 (zinc finger)"/>
    <property type="match status" value="1"/>
</dbReference>
<feature type="compositionally biased region" description="Basic residues" evidence="11">
    <location>
        <begin position="182"/>
        <end position="191"/>
    </location>
</feature>
<sequence length="835" mass="97410">MNEASSDALKYSDFTLSKYGNKRIRINKPEDGTKYFVSRFSDNKELNKLTSPITFICKDEDTDNGSSLNKNNNNSTSWVLKNASIEKMRINHKSYVSKKCNLDTDVFFVLIENEEYSDIYPVSSWQVFEPNLSSKTLNKFNVDNSEEKLRTQMDNKRIDDIIERLKNKEEQNKLNIKAKEEKKKKKKKKIGKIIIMERKSKKNSKSEKTESASKKKKKKDDDMSEPEEDEQKINEVEDGSLLLKSDKTENNVNNNNNNNNNNDNTNYDNQKNNLLYKKRNRVCPYLRTINRNLLDFDFEKLCSISLSNLHVYACLVCGLYFQGIGKGTHAYTHSLEKNHYVFINLETCKTCCIPEGYEIVDASLNDIKYFLKPTYNKEQVEHLCYNSVLGKSLDGGDFLPGLVGLNNLKNTDYCNVIIQLICSIIPLRNTLLLYECKENIAKNIIVVLSDLIKKIYNPRNFKGVVSPHEFLQAVGIESNKNFKIGTKKYPLDFFLWLLNKIYRHSNKMLKKRKLSTLKKKTGYMKRKLEDNEPVSKEEKKNLHDKEKIYDEMNKSDNTSNKKKEKDKWAYSNINIVDYCFDGELLIKTIKEEGNEESQENMELKFNESDNDSKDYLKNINEEEVEEEEKNKQKNDYQNIYNNTFLNLVKKNKNDLIVKIPFRTLSLKLPNAPVFKSTTESNIIPQVSIFELLSKFDGETETFLQEHFKIPNTLIISKLPKYLIFTIERFSKNNFFIEKNGTIVNFVIKNLDMKDYVHEDFLSLNPVTKYNLIANIFHTGTVNQGSYKIHVLNQPTNEWYEIEDLHVISILPQLVLLPESCIQLYQRQDVKLNGDI</sequence>
<reference evidence="14 15" key="2">
    <citation type="submission" date="2013-02" db="EMBL/GenBank/DDBJ databases">
        <title>The Genome Sequence of Plasmodium falciparum FCH/4.</title>
        <authorList>
            <consortium name="The Broad Institute Genome Sequencing Platform"/>
            <consortium name="The Broad Institute Genome Sequencing Center for Infectious Disease"/>
            <person name="Neafsey D."/>
            <person name="Cheeseman I."/>
            <person name="Volkman S."/>
            <person name="Adams J."/>
            <person name="Walker B."/>
            <person name="Young S.K."/>
            <person name="Zeng Q."/>
            <person name="Gargeya S."/>
            <person name="Fitzgerald M."/>
            <person name="Haas B."/>
            <person name="Abouelleil A."/>
            <person name="Alvarado L."/>
            <person name="Arachchi H.M."/>
            <person name="Berlin A.M."/>
            <person name="Chapman S.B."/>
            <person name="Dewar J."/>
            <person name="Goldberg J."/>
            <person name="Griggs A."/>
            <person name="Gujja S."/>
            <person name="Hansen M."/>
            <person name="Howarth C."/>
            <person name="Imamovic A."/>
            <person name="Larimer J."/>
            <person name="McCowan C."/>
            <person name="Murphy C."/>
            <person name="Neiman D."/>
            <person name="Pearson M."/>
            <person name="Priest M."/>
            <person name="Roberts A."/>
            <person name="Saif S."/>
            <person name="Shea T."/>
            <person name="Sisk P."/>
            <person name="Sykes S."/>
            <person name="Wortman J."/>
            <person name="Nusbaum C."/>
            <person name="Birren B."/>
        </authorList>
    </citation>
    <scope>NUCLEOTIDE SEQUENCE [LARGE SCALE GENOMIC DNA]</scope>
    <source>
        <strain evidence="14 15">FCH/4</strain>
    </source>
</reference>
<dbReference type="PANTHER" id="PTHR21646:SF16">
    <property type="entry name" value="U4_U6.U5 TRI-SNRNP-ASSOCIATED PROTEIN 2"/>
    <property type="match status" value="1"/>
</dbReference>
<evidence type="ECO:0000256" key="8">
    <source>
        <dbReference type="ARBA" id="ARBA00023187"/>
    </source>
</evidence>
<keyword evidence="5" id="KW-0747">Spliceosome</keyword>
<reference evidence="14 15" key="1">
    <citation type="submission" date="2013-02" db="EMBL/GenBank/DDBJ databases">
        <title>The Genome Annotation of Plasmodium falciparum FCH/4.</title>
        <authorList>
            <consortium name="The Broad Institute Genome Sequencing Platform"/>
            <consortium name="The Broad Institute Genome Sequencing Center for Infectious Disease"/>
            <person name="Neafsey D."/>
            <person name="Hoffman S."/>
            <person name="Volkman S."/>
            <person name="Rosenthal P."/>
            <person name="Walker B."/>
            <person name="Young S.K."/>
            <person name="Zeng Q."/>
            <person name="Gargeya S."/>
            <person name="Fitzgerald M."/>
            <person name="Haas B."/>
            <person name="Abouelleil A."/>
            <person name="Allen A.W."/>
            <person name="Alvarado L."/>
            <person name="Arachchi H.M."/>
            <person name="Berlin A.M."/>
            <person name="Chapman S.B."/>
            <person name="Gainer-Dewar J."/>
            <person name="Goldberg J."/>
            <person name="Griggs A."/>
            <person name="Gujja S."/>
            <person name="Hansen M."/>
            <person name="Howarth C."/>
            <person name="Imamovic A."/>
            <person name="Ireland A."/>
            <person name="Larimer J."/>
            <person name="McCowan C."/>
            <person name="Murphy C."/>
            <person name="Pearson M."/>
            <person name="Poon T.W."/>
            <person name="Priest M."/>
            <person name="Roberts A."/>
            <person name="Saif S."/>
            <person name="Shea T."/>
            <person name="Sisk P."/>
            <person name="Sykes S."/>
            <person name="Wortman J."/>
            <person name="Nusbaum C."/>
            <person name="Birren B."/>
        </authorList>
    </citation>
    <scope>NUCLEOTIDE SEQUENCE [LARGE SCALE GENOMIC DNA]</scope>
    <source>
        <strain evidence="14 15">FCH/4</strain>
    </source>
</reference>
<dbReference type="InterPro" id="IPR013083">
    <property type="entry name" value="Znf_RING/FYVE/PHD"/>
</dbReference>
<keyword evidence="7" id="KW-0862">Zinc</keyword>
<dbReference type="Pfam" id="PF02148">
    <property type="entry name" value="zf-UBP"/>
    <property type="match status" value="1"/>
</dbReference>
<evidence type="ECO:0000256" key="5">
    <source>
        <dbReference type="ARBA" id="ARBA00022728"/>
    </source>
</evidence>
<dbReference type="InterPro" id="IPR028889">
    <property type="entry name" value="USP"/>
</dbReference>
<feature type="compositionally biased region" description="Basic and acidic residues" evidence="11">
    <location>
        <begin position="204"/>
        <end position="213"/>
    </location>
</feature>
<dbReference type="AlphaFoldDB" id="A0A024VGY5"/>
<dbReference type="Proteomes" id="UP000030656">
    <property type="component" value="Unassembled WGS sequence"/>
</dbReference>
<dbReference type="InterPro" id="IPR033809">
    <property type="entry name" value="USP39"/>
</dbReference>
<organism evidence="14 15">
    <name type="scientific">Plasmodium falciparum FCH/4</name>
    <dbReference type="NCBI Taxonomy" id="1036724"/>
    <lineage>
        <taxon>Eukaryota</taxon>
        <taxon>Sar</taxon>
        <taxon>Alveolata</taxon>
        <taxon>Apicomplexa</taxon>
        <taxon>Aconoidasida</taxon>
        <taxon>Haemosporida</taxon>
        <taxon>Plasmodiidae</taxon>
        <taxon>Plasmodium</taxon>
        <taxon>Plasmodium (Laverania)</taxon>
    </lineage>
</organism>
<evidence type="ECO:0000313" key="15">
    <source>
        <dbReference type="Proteomes" id="UP000030656"/>
    </source>
</evidence>
<dbReference type="PANTHER" id="PTHR21646">
    <property type="entry name" value="UBIQUITIN CARBOXYL-TERMINAL HYDROLASE"/>
    <property type="match status" value="1"/>
</dbReference>
<dbReference type="InterPro" id="IPR001394">
    <property type="entry name" value="Peptidase_C19_UCH"/>
</dbReference>
<evidence type="ECO:0000256" key="1">
    <source>
        <dbReference type="ARBA" id="ARBA00004123"/>
    </source>
</evidence>
<evidence type="ECO:0000256" key="7">
    <source>
        <dbReference type="ARBA" id="ARBA00022833"/>
    </source>
</evidence>
<dbReference type="OrthoDB" id="10263353at2759"/>
<dbReference type="FunFam" id="3.30.40.10:FF:000068">
    <property type="entry name" value="U4/U6.U5 tri-snRNP-associated protein 2"/>
    <property type="match status" value="1"/>
</dbReference>
<evidence type="ECO:0000256" key="6">
    <source>
        <dbReference type="ARBA" id="ARBA00022771"/>
    </source>
</evidence>
<feature type="region of interest" description="Disordered" evidence="11">
    <location>
        <begin position="176"/>
        <end position="270"/>
    </location>
</feature>
<gene>
    <name evidence="14" type="ORF">PFFCH_05369</name>
</gene>
<evidence type="ECO:0000256" key="11">
    <source>
        <dbReference type="SAM" id="MobiDB-lite"/>
    </source>
</evidence>
<feature type="domain" description="USP" evidence="12">
    <location>
        <begin position="403"/>
        <end position="827"/>
    </location>
</feature>
<keyword evidence="3" id="KW-0507">mRNA processing</keyword>
<evidence type="ECO:0000256" key="3">
    <source>
        <dbReference type="ARBA" id="ARBA00022664"/>
    </source>
</evidence>
<dbReference type="GO" id="GO:0016579">
    <property type="term" value="P:protein deubiquitination"/>
    <property type="evidence" value="ECO:0007669"/>
    <property type="project" value="InterPro"/>
</dbReference>
<name>A0A024VGY5_PLAFA</name>
<dbReference type="GO" id="GO:0004843">
    <property type="term" value="F:cysteine-type deubiquitinase activity"/>
    <property type="evidence" value="ECO:0007669"/>
    <property type="project" value="InterPro"/>
</dbReference>
<evidence type="ECO:0000313" key="14">
    <source>
        <dbReference type="EMBL" id="ETW27191.1"/>
    </source>
</evidence>
<evidence type="ECO:0000256" key="10">
    <source>
        <dbReference type="PROSITE-ProRule" id="PRU00502"/>
    </source>
</evidence>
<feature type="compositionally biased region" description="Low complexity" evidence="11">
    <location>
        <begin position="250"/>
        <end position="270"/>
    </location>
</feature>
<dbReference type="InterPro" id="IPR001607">
    <property type="entry name" value="Znf_UBP"/>
</dbReference>
<dbReference type="PROSITE" id="PS50271">
    <property type="entry name" value="ZF_UBP"/>
    <property type="match status" value="1"/>
</dbReference>
<evidence type="ECO:0000259" key="12">
    <source>
        <dbReference type="PROSITE" id="PS50235"/>
    </source>
</evidence>
<keyword evidence="8" id="KW-0508">mRNA splicing</keyword>